<feature type="region of interest" description="Disordered" evidence="6">
    <location>
        <begin position="161"/>
        <end position="182"/>
    </location>
</feature>
<dbReference type="Gene3D" id="3.30.160.60">
    <property type="entry name" value="Classic Zinc Finger"/>
    <property type="match status" value="2"/>
</dbReference>
<name>A0ABP1S137_9HEXA</name>
<feature type="compositionally biased region" description="Acidic residues" evidence="6">
    <location>
        <begin position="355"/>
        <end position="379"/>
    </location>
</feature>
<evidence type="ECO:0000259" key="7">
    <source>
        <dbReference type="PROSITE" id="PS50157"/>
    </source>
</evidence>
<evidence type="ECO:0000256" key="5">
    <source>
        <dbReference type="PROSITE-ProRule" id="PRU00042"/>
    </source>
</evidence>
<dbReference type="InterPro" id="IPR013087">
    <property type="entry name" value="Znf_C2H2_type"/>
</dbReference>
<keyword evidence="1" id="KW-0479">Metal-binding</keyword>
<protein>
    <recommendedName>
        <fullName evidence="7">C2H2-type domain-containing protein</fullName>
    </recommendedName>
</protein>
<keyword evidence="3 5" id="KW-0863">Zinc-finger</keyword>
<evidence type="ECO:0000256" key="4">
    <source>
        <dbReference type="ARBA" id="ARBA00022833"/>
    </source>
</evidence>
<sequence length="675" mass="77067">MDNRNRNSLCIFCYKKPSFPSPSFDSTANSQFISFLSRYLNLSPQSQLISNPNSSSSYSIVCDDCSHFGSSFCDLYFQLEVIRMKLNLKVNKICDIMVCAKRIPSRHMLFKEQFEEATSTQKSPKLGGLDELKRIQDFRKIVIKRGKRKLQSANPQVLLRRLDEQERISQPPTKPSPPPVITKETQEQKIVTQQQLLALLAVMNLTALNVDGLHSQTPPPSTSTAATQTEDNLNPVIESELQEDSFQLHREFGDGLESENLDRDPLELEPEEEAQNYDDADDQENCVEFAEAVFDKETSTLNSNIEVYLDVDEDDDNDYRFGMPFSLFLNENMNEDDNVVDMEVEEVPHPPSSSGEEESADAEIESEEEEEKEEEEETSVDCEKCGKKLECLAALEKHRVLVHHLKNYVRCPICHQMFHNFSYYKKHRTLGNAANKCHVWGTEISELVPASAPEYPYDGLGIGGGTFFCRRSKCYEVFSSKQKLKVHLKTHGVWKCSRCSKSYSKAHHLAWHEVEVHKNKELEESKELSQDHLHRCNRCKATFGLGHKLTQHFIEKHLNLDVSVVKPNSRSKAKFQSTSTQSTGTGAEKKIERNVRAVAVALGKNEILGECPICKITLPFCATRKMLQEHVQKYHYVGDMDPAVIYKCQTCKAPFRSSVFLQEHLVDVHKINRRK</sequence>
<reference evidence="8 9" key="1">
    <citation type="submission" date="2024-08" db="EMBL/GenBank/DDBJ databases">
        <authorList>
            <person name="Cucini C."/>
            <person name="Frati F."/>
        </authorList>
    </citation>
    <scope>NUCLEOTIDE SEQUENCE [LARGE SCALE GENOMIC DNA]</scope>
</reference>
<evidence type="ECO:0000256" key="1">
    <source>
        <dbReference type="ARBA" id="ARBA00022723"/>
    </source>
</evidence>
<keyword evidence="9" id="KW-1185">Reference proteome</keyword>
<feature type="domain" description="C2H2-type" evidence="7">
    <location>
        <begin position="646"/>
        <end position="674"/>
    </location>
</feature>
<dbReference type="PANTHER" id="PTHR24409">
    <property type="entry name" value="ZINC FINGER PROTEIN 142"/>
    <property type="match status" value="1"/>
</dbReference>
<gene>
    <name evidence="8" type="ORF">ODALV1_LOCUS28336</name>
</gene>
<keyword evidence="2" id="KW-0677">Repeat</keyword>
<organism evidence="8 9">
    <name type="scientific">Orchesella dallaii</name>
    <dbReference type="NCBI Taxonomy" id="48710"/>
    <lineage>
        <taxon>Eukaryota</taxon>
        <taxon>Metazoa</taxon>
        <taxon>Ecdysozoa</taxon>
        <taxon>Arthropoda</taxon>
        <taxon>Hexapoda</taxon>
        <taxon>Collembola</taxon>
        <taxon>Entomobryomorpha</taxon>
        <taxon>Entomobryoidea</taxon>
        <taxon>Orchesellidae</taxon>
        <taxon>Orchesellinae</taxon>
        <taxon>Orchesella</taxon>
    </lineage>
</organism>
<accession>A0ABP1S137</accession>
<feature type="region of interest" description="Disordered" evidence="6">
    <location>
        <begin position="345"/>
        <end position="379"/>
    </location>
</feature>
<evidence type="ECO:0000256" key="2">
    <source>
        <dbReference type="ARBA" id="ARBA00022737"/>
    </source>
</evidence>
<dbReference type="Proteomes" id="UP001642540">
    <property type="component" value="Unassembled WGS sequence"/>
</dbReference>
<evidence type="ECO:0000256" key="3">
    <source>
        <dbReference type="ARBA" id="ARBA00022771"/>
    </source>
</evidence>
<evidence type="ECO:0000313" key="8">
    <source>
        <dbReference type="EMBL" id="CAL8140573.1"/>
    </source>
</evidence>
<dbReference type="SMART" id="SM00355">
    <property type="entry name" value="ZnF_C2H2"/>
    <property type="match status" value="7"/>
</dbReference>
<dbReference type="PROSITE" id="PS50157">
    <property type="entry name" value="ZINC_FINGER_C2H2_2"/>
    <property type="match status" value="3"/>
</dbReference>
<proteinExistence type="predicted"/>
<comment type="caution">
    <text evidence="8">The sequence shown here is derived from an EMBL/GenBank/DDBJ whole genome shotgun (WGS) entry which is preliminary data.</text>
</comment>
<feature type="domain" description="C2H2-type" evidence="7">
    <location>
        <begin position="467"/>
        <end position="491"/>
    </location>
</feature>
<feature type="domain" description="C2H2-type" evidence="7">
    <location>
        <begin position="494"/>
        <end position="522"/>
    </location>
</feature>
<dbReference type="PROSITE" id="PS00028">
    <property type="entry name" value="ZINC_FINGER_C2H2_1"/>
    <property type="match status" value="4"/>
</dbReference>
<dbReference type="EMBL" id="CAXLJM020000138">
    <property type="protein sequence ID" value="CAL8140573.1"/>
    <property type="molecule type" value="Genomic_DNA"/>
</dbReference>
<evidence type="ECO:0000313" key="9">
    <source>
        <dbReference type="Proteomes" id="UP001642540"/>
    </source>
</evidence>
<keyword evidence="4" id="KW-0862">Zinc</keyword>
<dbReference type="PANTHER" id="PTHR24409:SF306">
    <property type="entry name" value="ZINC FINGER PROTEIN 423"/>
    <property type="match status" value="1"/>
</dbReference>
<evidence type="ECO:0000256" key="6">
    <source>
        <dbReference type="SAM" id="MobiDB-lite"/>
    </source>
</evidence>